<dbReference type="InterPro" id="IPR037185">
    <property type="entry name" value="EmrE-like"/>
</dbReference>
<name>A0A060NKT3_9BURK</name>
<keyword evidence="5 7" id="KW-0472">Membrane</keyword>
<dbReference type="RefSeq" id="WP_045532572.1">
    <property type="nucleotide sequence ID" value="NZ_AP014568.1"/>
</dbReference>
<evidence type="ECO:0000256" key="7">
    <source>
        <dbReference type="SAM" id="Phobius"/>
    </source>
</evidence>
<sequence length="374" mass="39211">MNRSIAYALASALLFGASTPLAKQLLDQVPPLLLGGLLYLGAGLGLLLYRLLRDRGWRHPGLHGHDWGWLGAAIAVGGVVGTATLMFGLQLSSAASASLLLNLEAVFTALLAWLVFREHASRRVVTGMLAIVAGGLLLAWPTDPAATATSAASAALTGTGAALIAPSAWAAASAAWLGPLLVALACLCWAIDNNLTRKVAAADALFIAGSRGLVAGVVSSGAALALGATWPATGPALAAMLVGLLGYGVSLVLFVLALRGLGTARASAYFATAPFIGVALSLLLLGEATSWLFWLAGLLMAVGVWLHLGERHAHLHPHEAQEHEHWHAHDAHHSHTHEGGTGTESPLGHRHWHRHEPLTHRHPHYPDTHHQHRH</sequence>
<dbReference type="KEGG" id="cbaa:SRAA_2076"/>
<reference evidence="9 10" key="1">
    <citation type="journal article" date="2014" name="Nat. Commun.">
        <title>Physiological and genomic features of highly alkaliphilic hydrogen-utilizing Betaproteobacteria from a continental serpentinizing site.</title>
        <authorList>
            <person name="Suzuki S."/>
            <person name="Kuenen J.G."/>
            <person name="Schipper K."/>
            <person name="van der Velde S."/>
            <person name="Ishii S."/>
            <person name="Wu A."/>
            <person name="Sorokin D.Y."/>
            <person name="Tenney A."/>
            <person name="Meng X.Y."/>
            <person name="Morrill P.L."/>
            <person name="Kamagata Y."/>
            <person name="Muyzer G."/>
            <person name="Nealson K.H."/>
        </authorList>
    </citation>
    <scope>NUCLEOTIDE SEQUENCE [LARGE SCALE GENOMIC DNA]</scope>
    <source>
        <strain evidence="9 10">A1</strain>
    </source>
</reference>
<evidence type="ECO:0000259" key="8">
    <source>
        <dbReference type="Pfam" id="PF00892"/>
    </source>
</evidence>
<protein>
    <submittedName>
        <fullName evidence="9">Permease of the drug/metabolite transporter DMT superfamily</fullName>
    </submittedName>
</protein>
<dbReference type="InterPro" id="IPR000620">
    <property type="entry name" value="EamA_dom"/>
</dbReference>
<feature type="transmembrane region" description="Helical" evidence="7">
    <location>
        <begin position="168"/>
        <end position="191"/>
    </location>
</feature>
<keyword evidence="3 7" id="KW-0812">Transmembrane</keyword>
<keyword evidence="4 7" id="KW-1133">Transmembrane helix</keyword>
<dbReference type="PANTHER" id="PTHR42920:SF11">
    <property type="entry name" value="INNER MEMBRANE PROTEIN YTFF"/>
    <property type="match status" value="1"/>
</dbReference>
<evidence type="ECO:0000256" key="4">
    <source>
        <dbReference type="ARBA" id="ARBA00022989"/>
    </source>
</evidence>
<feature type="region of interest" description="Disordered" evidence="6">
    <location>
        <begin position="318"/>
        <end position="350"/>
    </location>
</feature>
<feature type="transmembrane region" description="Helical" evidence="7">
    <location>
        <begin position="123"/>
        <end position="140"/>
    </location>
</feature>
<feature type="compositionally biased region" description="Basic and acidic residues" evidence="6">
    <location>
        <begin position="318"/>
        <end position="338"/>
    </location>
</feature>
<dbReference type="Proteomes" id="UP000067461">
    <property type="component" value="Chromosome"/>
</dbReference>
<feature type="transmembrane region" description="Helical" evidence="7">
    <location>
        <begin position="95"/>
        <end position="116"/>
    </location>
</feature>
<dbReference type="Gene3D" id="1.10.3730.20">
    <property type="match status" value="1"/>
</dbReference>
<proteinExistence type="predicted"/>
<feature type="transmembrane region" description="Helical" evidence="7">
    <location>
        <begin position="212"/>
        <end position="230"/>
    </location>
</feature>
<dbReference type="SUPFAM" id="SSF103481">
    <property type="entry name" value="Multidrug resistance efflux transporter EmrE"/>
    <property type="match status" value="2"/>
</dbReference>
<feature type="transmembrane region" description="Helical" evidence="7">
    <location>
        <begin position="236"/>
        <end position="256"/>
    </location>
</feature>
<feature type="transmembrane region" description="Helical" evidence="7">
    <location>
        <begin position="69"/>
        <end position="89"/>
    </location>
</feature>
<dbReference type="STRING" id="1458425.SRAA_2076"/>
<keyword evidence="10" id="KW-1185">Reference proteome</keyword>
<dbReference type="HOGENOM" id="CLU_042632_0_0_4"/>
<evidence type="ECO:0000313" key="10">
    <source>
        <dbReference type="Proteomes" id="UP000067461"/>
    </source>
</evidence>
<accession>A0A060NKT3</accession>
<feature type="domain" description="EamA" evidence="8">
    <location>
        <begin position="4"/>
        <end position="138"/>
    </location>
</feature>
<evidence type="ECO:0000313" key="9">
    <source>
        <dbReference type="EMBL" id="BAO81930.1"/>
    </source>
</evidence>
<dbReference type="PANTHER" id="PTHR42920">
    <property type="entry name" value="OS03G0707200 PROTEIN-RELATED"/>
    <property type="match status" value="1"/>
</dbReference>
<evidence type="ECO:0000256" key="6">
    <source>
        <dbReference type="SAM" id="MobiDB-lite"/>
    </source>
</evidence>
<dbReference type="OrthoDB" id="9794287at2"/>
<feature type="transmembrane region" description="Helical" evidence="7">
    <location>
        <begin position="291"/>
        <end position="308"/>
    </location>
</feature>
<dbReference type="EMBL" id="AP014568">
    <property type="protein sequence ID" value="BAO81930.1"/>
    <property type="molecule type" value="Genomic_DNA"/>
</dbReference>
<dbReference type="Pfam" id="PF00892">
    <property type="entry name" value="EamA"/>
    <property type="match status" value="2"/>
</dbReference>
<feature type="transmembrane region" description="Helical" evidence="7">
    <location>
        <begin position="268"/>
        <end position="285"/>
    </location>
</feature>
<evidence type="ECO:0000256" key="1">
    <source>
        <dbReference type="ARBA" id="ARBA00004651"/>
    </source>
</evidence>
<evidence type="ECO:0000256" key="2">
    <source>
        <dbReference type="ARBA" id="ARBA00022475"/>
    </source>
</evidence>
<keyword evidence="2" id="KW-1003">Cell membrane</keyword>
<gene>
    <name evidence="9" type="ORF">SRAA_2076</name>
</gene>
<dbReference type="AlphaFoldDB" id="A0A060NKT3"/>
<evidence type="ECO:0000256" key="5">
    <source>
        <dbReference type="ARBA" id="ARBA00023136"/>
    </source>
</evidence>
<organism evidence="9 10">
    <name type="scientific">Serpentinimonas raichei</name>
    <dbReference type="NCBI Taxonomy" id="1458425"/>
    <lineage>
        <taxon>Bacteria</taxon>
        <taxon>Pseudomonadati</taxon>
        <taxon>Pseudomonadota</taxon>
        <taxon>Betaproteobacteria</taxon>
        <taxon>Burkholderiales</taxon>
        <taxon>Comamonadaceae</taxon>
        <taxon>Serpentinimonas</taxon>
    </lineage>
</organism>
<dbReference type="InterPro" id="IPR051258">
    <property type="entry name" value="Diverse_Substrate_Transporter"/>
</dbReference>
<evidence type="ECO:0000256" key="3">
    <source>
        <dbReference type="ARBA" id="ARBA00022692"/>
    </source>
</evidence>
<dbReference type="GO" id="GO:0005886">
    <property type="term" value="C:plasma membrane"/>
    <property type="evidence" value="ECO:0007669"/>
    <property type="project" value="UniProtKB-SubCell"/>
</dbReference>
<feature type="domain" description="EamA" evidence="8">
    <location>
        <begin position="177"/>
        <end position="306"/>
    </location>
</feature>
<comment type="subcellular location">
    <subcellularLocation>
        <location evidence="1">Cell membrane</location>
        <topology evidence="1">Multi-pass membrane protein</topology>
    </subcellularLocation>
</comment>
<feature type="transmembrane region" description="Helical" evidence="7">
    <location>
        <begin position="32"/>
        <end position="49"/>
    </location>
</feature>